<dbReference type="InterPro" id="IPR011990">
    <property type="entry name" value="TPR-like_helical_dom_sf"/>
</dbReference>
<evidence type="ECO:0000313" key="2">
    <source>
        <dbReference type="Proteomes" id="UP001251528"/>
    </source>
</evidence>
<dbReference type="Pfam" id="PF13424">
    <property type="entry name" value="TPR_12"/>
    <property type="match status" value="3"/>
</dbReference>
<dbReference type="AlphaFoldDB" id="A0AAJ0CSZ7"/>
<reference evidence="1" key="1">
    <citation type="submission" date="2023-06" db="EMBL/GenBank/DDBJ databases">
        <title>Conoideocrella luteorostrata (Hypocreales: Clavicipitaceae), a potential biocontrol fungus for elongate hemlock scale in United States Christmas tree production areas.</title>
        <authorList>
            <person name="Barrett H."/>
            <person name="Lovett B."/>
            <person name="Macias A.M."/>
            <person name="Stajich J.E."/>
            <person name="Kasson M.T."/>
        </authorList>
    </citation>
    <scope>NUCLEOTIDE SEQUENCE</scope>
    <source>
        <strain evidence="1">ARSEF 14590</strain>
    </source>
</reference>
<dbReference type="PANTHER" id="PTHR46082:SF6">
    <property type="entry name" value="AAA+ ATPASE DOMAIN-CONTAINING PROTEIN-RELATED"/>
    <property type="match status" value="1"/>
</dbReference>
<dbReference type="Gene3D" id="3.40.50.300">
    <property type="entry name" value="P-loop containing nucleotide triphosphate hydrolases"/>
    <property type="match status" value="1"/>
</dbReference>
<dbReference type="SMART" id="SM00028">
    <property type="entry name" value="TPR"/>
    <property type="match status" value="8"/>
</dbReference>
<dbReference type="Gene3D" id="1.25.40.10">
    <property type="entry name" value="Tetratricopeptide repeat domain"/>
    <property type="match status" value="3"/>
</dbReference>
<dbReference type="EMBL" id="JASWJB010000049">
    <property type="protein sequence ID" value="KAK2605926.1"/>
    <property type="molecule type" value="Genomic_DNA"/>
</dbReference>
<sequence>MAGASFNESVSGRNVVAGLHVADGGNFTANFSNVLNQPFTPSGPLHVIPFPRNEDFIRRSDVVSALDSLLSSNGEYCSAALWGFGGSGKTQIALQYAYRRCAPSCSVFWVHADSEITFLLDYKTIARKLCLAGELEGKDLMLAVRDRIEALPRWVFVVDNTDDLKLFGVSRPADSPSSLLDFVPRGFGGTVLWTSRDERIAGTLVGGRRGLHVQNMTVEEAIDLLRSNMNKTFTDVEHDDAQNLVQELHLLPLLISQAGAYMRRTTTPIREYRSQLLSDKERWHLISNTEFDRHRRADVSNNLLHSLALSINRVRHEHEEAYKTIGVLAYLDNQHIPEEVIKAAASFHKEDGQIRCSEQSVDTLHRLMDLSFITTQNVNGVEREFEMHKLVQEAARFGHQDSSLGKPGDGKYFASVAITVILDLFPEYTPNSRHLMKQCEKFLPHAVKVANLAEFCGMEYEIIQILARVSSYLLDRGSWTQSESINKRLLSLRSTTLGKKHPDTLASMNDLAYNIFIQGYYSEAEVAVNNTLELTREVLGEENLGTIDTISLLARVHDVQGRYKEAEEIRIKVLELQREVLGEKHPDTIIAMGSLASTYHMQGLYKEAEKVEIKVLELRREVLGEKHPDTVTAMGNLASTCHMQGRYKEAEQVEIKVLELQREVLGEKHPHTIIAMGSLAKTYHMQGRYKEAEQVEIKVLELQREVLGEKHPDTVTAMGSLARTYHMQGRYKEAEQVEIKVLELQREVLVEKHPETITSMGNLACTYHMQGRYKEAEQIKIKVLELRREVLGEKHPHTIISMGNLARTYHMQGLYKKAEQVEIKVLKLRREVLGKKHPDTIKAMGNLARTYHMQGRYKEAKRIKIKVLELRREDLGEKHPHTITAIGNLAKNIPHARPVQGSGTD</sequence>
<evidence type="ECO:0000313" key="1">
    <source>
        <dbReference type="EMBL" id="KAK2605926.1"/>
    </source>
</evidence>
<name>A0AAJ0CSZ7_9HYPO</name>
<gene>
    <name evidence="1" type="ORF">QQS21_003652</name>
</gene>
<dbReference type="GO" id="GO:0043531">
    <property type="term" value="F:ADP binding"/>
    <property type="evidence" value="ECO:0007669"/>
    <property type="project" value="InterPro"/>
</dbReference>
<proteinExistence type="predicted"/>
<organism evidence="1 2">
    <name type="scientific">Conoideocrella luteorostrata</name>
    <dbReference type="NCBI Taxonomy" id="1105319"/>
    <lineage>
        <taxon>Eukaryota</taxon>
        <taxon>Fungi</taxon>
        <taxon>Dikarya</taxon>
        <taxon>Ascomycota</taxon>
        <taxon>Pezizomycotina</taxon>
        <taxon>Sordariomycetes</taxon>
        <taxon>Hypocreomycetidae</taxon>
        <taxon>Hypocreales</taxon>
        <taxon>Clavicipitaceae</taxon>
        <taxon>Conoideocrella</taxon>
    </lineage>
</organism>
<keyword evidence="2" id="KW-1185">Reference proteome</keyword>
<comment type="caution">
    <text evidence="1">The sequence shown here is derived from an EMBL/GenBank/DDBJ whole genome shotgun (WGS) entry which is preliminary data.</text>
</comment>
<dbReference type="InterPro" id="IPR027417">
    <property type="entry name" value="P-loop_NTPase"/>
</dbReference>
<dbReference type="SUPFAM" id="SSF52540">
    <property type="entry name" value="P-loop containing nucleoside triphosphate hydrolases"/>
    <property type="match status" value="1"/>
</dbReference>
<dbReference type="Pfam" id="PF13374">
    <property type="entry name" value="TPR_10"/>
    <property type="match status" value="4"/>
</dbReference>
<accession>A0AAJ0CSZ7</accession>
<dbReference type="Proteomes" id="UP001251528">
    <property type="component" value="Unassembled WGS sequence"/>
</dbReference>
<dbReference type="InterPro" id="IPR019734">
    <property type="entry name" value="TPR_rpt"/>
</dbReference>
<evidence type="ECO:0008006" key="3">
    <source>
        <dbReference type="Google" id="ProtNLM"/>
    </source>
</evidence>
<dbReference type="InterPro" id="IPR053137">
    <property type="entry name" value="NLR-like"/>
</dbReference>
<dbReference type="PANTHER" id="PTHR46082">
    <property type="entry name" value="ATP/GTP-BINDING PROTEIN-RELATED"/>
    <property type="match status" value="1"/>
</dbReference>
<dbReference type="SUPFAM" id="SSF48452">
    <property type="entry name" value="TPR-like"/>
    <property type="match status" value="3"/>
</dbReference>
<protein>
    <recommendedName>
        <fullName evidence="3">Kinesin light chain</fullName>
    </recommendedName>
</protein>